<dbReference type="PROSITE" id="PS50835">
    <property type="entry name" value="IG_LIKE"/>
    <property type="match status" value="2"/>
</dbReference>
<proteinExistence type="evidence at transcript level"/>
<feature type="domain" description="Ig-like" evidence="5">
    <location>
        <begin position="14"/>
        <end position="103"/>
    </location>
</feature>
<evidence type="ECO:0000256" key="3">
    <source>
        <dbReference type="ARBA" id="ARBA00023319"/>
    </source>
</evidence>
<keyword evidence="6" id="KW-0675">Receptor</keyword>
<sequence>MNIFLLSVLLALLPYVFTARVDQTPQEITKETGESLSINCVLRDSNCALPSTYWNRKKSGSTNEETISKGGRYVETVNSGSKSFSLRINDLTVEDSGTYRCKVYRKNWAYDCGLEELDWIYVYGGGTGVTVNPGIPLSPPIVSLLHSATEEQRANGFVQLVCLISGYYPENIAVSWQKNTKTITSGFATTSPVKTSSNDFSCASLLKVPLQEWSRGSVYSCQVSHSATSSNQRKEIRSTSEIAVLLRDPTVEEIWINKSATLVCEVLS</sequence>
<dbReference type="InterPro" id="IPR036179">
    <property type="entry name" value="Ig-like_dom_sf"/>
</dbReference>
<dbReference type="EMBL" id="U18680">
    <property type="protein sequence ID" value="AAB48352.1"/>
    <property type="molecule type" value="mRNA"/>
</dbReference>
<dbReference type="SMART" id="SM00407">
    <property type="entry name" value="IGc1"/>
    <property type="match status" value="1"/>
</dbReference>
<dbReference type="InterPro" id="IPR051755">
    <property type="entry name" value="Ig-like_CS_Receptor"/>
</dbReference>
<evidence type="ECO:0000259" key="5">
    <source>
        <dbReference type="PROSITE" id="PS50835"/>
    </source>
</evidence>
<dbReference type="SMART" id="SM00409">
    <property type="entry name" value="IG"/>
    <property type="match status" value="2"/>
</dbReference>
<dbReference type="CDD" id="cd04985">
    <property type="entry name" value="IgC1_CH1_IgADEGM"/>
    <property type="match status" value="1"/>
</dbReference>
<evidence type="ECO:0000256" key="2">
    <source>
        <dbReference type="ARBA" id="ARBA00023180"/>
    </source>
</evidence>
<protein>
    <submittedName>
        <fullName evidence="6">Novel antigen receptor</fullName>
    </submittedName>
</protein>
<dbReference type="Pfam" id="PF07686">
    <property type="entry name" value="V-set"/>
    <property type="match status" value="1"/>
</dbReference>
<evidence type="ECO:0000313" key="6">
    <source>
        <dbReference type="EMBL" id="AAB48352.1"/>
    </source>
</evidence>
<keyword evidence="2" id="KW-0325">Glycoprotein</keyword>
<reference evidence="6" key="1">
    <citation type="journal article" date="1995" name="Nature">
        <title>A new antigen receptor gene family that undergoes rearrangement and extensive somatic diversification in sharks.</title>
        <authorList>
            <person name="Greenberg A.S."/>
            <person name="Avila D."/>
            <person name="Hughes M."/>
            <person name="Hughes A."/>
            <person name="McKinney E.C."/>
            <person name="Flajnik M.F."/>
        </authorList>
    </citation>
    <scope>NUCLEOTIDE SEQUENCE</scope>
    <source>
        <tissue evidence="6">Spleen</tissue>
    </source>
</reference>
<dbReference type="InterPro" id="IPR003006">
    <property type="entry name" value="Ig/MHC_CS"/>
</dbReference>
<keyword evidence="3" id="KW-0393">Immunoglobulin domain</keyword>
<organism evidence="6">
    <name type="scientific">Ginglymostoma cirratum</name>
    <name type="common">Nurse shark</name>
    <name type="synonym">Squalus cirratus</name>
    <dbReference type="NCBI Taxonomy" id="7801"/>
    <lineage>
        <taxon>Eukaryota</taxon>
        <taxon>Metazoa</taxon>
        <taxon>Chordata</taxon>
        <taxon>Craniata</taxon>
        <taxon>Vertebrata</taxon>
        <taxon>Chondrichthyes</taxon>
        <taxon>Elasmobranchii</taxon>
        <taxon>Galeomorphii</taxon>
        <taxon>Galeoidea</taxon>
        <taxon>Orectolobiformes</taxon>
        <taxon>Ginglymostomatidae</taxon>
        <taxon>Ginglymostoma</taxon>
    </lineage>
</organism>
<evidence type="ECO:0000256" key="1">
    <source>
        <dbReference type="ARBA" id="ARBA00023157"/>
    </source>
</evidence>
<feature type="domain" description="Ig-like" evidence="5">
    <location>
        <begin position="139"/>
        <end position="237"/>
    </location>
</feature>
<dbReference type="InterPro" id="IPR003599">
    <property type="entry name" value="Ig_sub"/>
</dbReference>
<feature type="signal peptide" evidence="4">
    <location>
        <begin position="1"/>
        <end position="18"/>
    </location>
</feature>
<dbReference type="CDD" id="cd00099">
    <property type="entry name" value="IgV"/>
    <property type="match status" value="1"/>
</dbReference>
<dbReference type="Gene3D" id="2.60.40.10">
    <property type="entry name" value="Immunoglobulins"/>
    <property type="match status" value="2"/>
</dbReference>
<dbReference type="Pfam" id="PF07654">
    <property type="entry name" value="C1-set"/>
    <property type="match status" value="1"/>
</dbReference>
<dbReference type="AlphaFoldDB" id="Q90524"/>
<dbReference type="PANTHER" id="PTHR19971">
    <property type="entry name" value="SIGNAL-REGULATORY PROTEIN BETA"/>
    <property type="match status" value="1"/>
</dbReference>
<keyword evidence="1" id="KW-1015">Disulfide bond</keyword>
<feature type="chain" id="PRO_5005704932" evidence="4">
    <location>
        <begin position="19"/>
        <end position="268"/>
    </location>
</feature>
<feature type="non-terminal residue" evidence="6">
    <location>
        <position position="268"/>
    </location>
</feature>
<accession>Q90524</accession>
<dbReference type="FunFam" id="2.60.40.10:FF:000463">
    <property type="entry name" value="Immunoglobulin heavy constant gamma 1"/>
    <property type="match status" value="1"/>
</dbReference>
<dbReference type="InterPro" id="IPR003597">
    <property type="entry name" value="Ig_C1-set"/>
</dbReference>
<dbReference type="InterPro" id="IPR013783">
    <property type="entry name" value="Ig-like_fold"/>
</dbReference>
<dbReference type="InterPro" id="IPR013106">
    <property type="entry name" value="Ig_V-set"/>
</dbReference>
<keyword evidence="4" id="KW-0732">Signal</keyword>
<dbReference type="PROSITE" id="PS00290">
    <property type="entry name" value="IG_MHC"/>
    <property type="match status" value="1"/>
</dbReference>
<name>Q90524_GINCI</name>
<evidence type="ECO:0000256" key="4">
    <source>
        <dbReference type="SAM" id="SignalP"/>
    </source>
</evidence>
<dbReference type="SUPFAM" id="SSF48726">
    <property type="entry name" value="Immunoglobulin"/>
    <property type="match status" value="2"/>
</dbReference>
<dbReference type="InterPro" id="IPR007110">
    <property type="entry name" value="Ig-like_dom"/>
</dbReference>